<comment type="caution">
    <text evidence="10">The sequence shown here is derived from an EMBL/GenBank/DDBJ whole genome shotgun (WGS) entry which is preliminary data.</text>
</comment>
<sequence>MPAETSSPVDQATLDAVAALQQLSQDPSNKNDQETKLVCKWEDCGRVFPDHSSFKTHLSEDHVGWKRNEYCCQWSHCPRQNVKCHNRFTLMMHLRIHTGEKPYECPHEGCDQSFGRLDALTRHRRAEHNEEIAYPSSSSSSTTPSAPSPLKRKRDKAFNPVATATAAPASTELSDGSDMEQTDVDYQHEYKLAKAKLRYSLRERELLHEELETTHRSLQRLQTERRVLLSALMTAEGIKNFAVDSGEDNDDDEDDIISDIQSAKKSLRIQQDQVEPLRL</sequence>
<evidence type="ECO:0000256" key="4">
    <source>
        <dbReference type="ARBA" id="ARBA00022771"/>
    </source>
</evidence>
<evidence type="ECO:0000256" key="8">
    <source>
        <dbReference type="SAM" id="MobiDB-lite"/>
    </source>
</evidence>
<organism evidence="10 11">
    <name type="scientific">Lichtheimia corymbifera JMRC:FSU:9682</name>
    <dbReference type="NCBI Taxonomy" id="1263082"/>
    <lineage>
        <taxon>Eukaryota</taxon>
        <taxon>Fungi</taxon>
        <taxon>Fungi incertae sedis</taxon>
        <taxon>Mucoromycota</taxon>
        <taxon>Mucoromycotina</taxon>
        <taxon>Mucoromycetes</taxon>
        <taxon>Mucorales</taxon>
        <taxon>Lichtheimiaceae</taxon>
        <taxon>Lichtheimia</taxon>
    </lineage>
</organism>
<feature type="domain" description="C2H2-type" evidence="9">
    <location>
        <begin position="75"/>
        <end position="102"/>
    </location>
</feature>
<feature type="domain" description="C2H2-type" evidence="9">
    <location>
        <begin position="103"/>
        <end position="133"/>
    </location>
</feature>
<accession>A0A068SE25</accession>
<evidence type="ECO:0000256" key="1">
    <source>
        <dbReference type="ARBA" id="ARBA00004123"/>
    </source>
</evidence>
<evidence type="ECO:0000313" key="11">
    <source>
        <dbReference type="Proteomes" id="UP000027586"/>
    </source>
</evidence>
<dbReference type="STRING" id="1263082.A0A068SE25"/>
<dbReference type="Proteomes" id="UP000027586">
    <property type="component" value="Unassembled WGS sequence"/>
</dbReference>
<feature type="domain" description="C2H2-type" evidence="9">
    <location>
        <begin position="37"/>
        <end position="67"/>
    </location>
</feature>
<dbReference type="PROSITE" id="PS00028">
    <property type="entry name" value="ZINC_FINGER_C2H2_1"/>
    <property type="match status" value="2"/>
</dbReference>
<protein>
    <recommendedName>
        <fullName evidence="9">C2H2-type domain-containing protein</fullName>
    </recommendedName>
</protein>
<keyword evidence="4 7" id="KW-0863">Zinc-finger</keyword>
<reference evidence="10" key="1">
    <citation type="submission" date="2013-08" db="EMBL/GenBank/DDBJ databases">
        <title>Gene expansion shapes genome architecture in the human pathogen Lichtheimia corymbifera: an evolutionary genomics analysis in the ancient terrestrial Mucorales (Mucoromycotina).</title>
        <authorList>
            <person name="Schwartze V.U."/>
            <person name="Winter S."/>
            <person name="Shelest E."/>
            <person name="Marcet-Houben M."/>
            <person name="Horn F."/>
            <person name="Wehner S."/>
            <person name="Hoffmann K."/>
            <person name="Riege K."/>
            <person name="Sammeth M."/>
            <person name="Nowrousian M."/>
            <person name="Valiante V."/>
            <person name="Linde J."/>
            <person name="Jacobsen I.D."/>
            <person name="Marz M."/>
            <person name="Brakhage A.A."/>
            <person name="Gabaldon T."/>
            <person name="Bocker S."/>
            <person name="Voigt K."/>
        </authorList>
    </citation>
    <scope>NUCLEOTIDE SEQUENCE [LARGE SCALE GENOMIC DNA]</scope>
    <source>
        <strain evidence="10">FSU 9682</strain>
    </source>
</reference>
<proteinExistence type="predicted"/>
<dbReference type="OrthoDB" id="3437960at2759"/>
<comment type="subcellular location">
    <subcellularLocation>
        <location evidence="1">Nucleus</location>
    </subcellularLocation>
</comment>
<dbReference type="Pfam" id="PF00096">
    <property type="entry name" value="zf-C2H2"/>
    <property type="match status" value="2"/>
</dbReference>
<dbReference type="GO" id="GO:0000978">
    <property type="term" value="F:RNA polymerase II cis-regulatory region sequence-specific DNA binding"/>
    <property type="evidence" value="ECO:0007669"/>
    <property type="project" value="TreeGrafter"/>
</dbReference>
<name>A0A068SE25_9FUNG</name>
<dbReference type="PANTHER" id="PTHR45718:SF4">
    <property type="entry name" value="TRANSCRIPTIONAL ACTIVATOR CUBITUS INTERRUPTUS"/>
    <property type="match status" value="1"/>
</dbReference>
<dbReference type="InterPro" id="IPR013087">
    <property type="entry name" value="Znf_C2H2_type"/>
</dbReference>
<keyword evidence="6" id="KW-0539">Nucleus</keyword>
<dbReference type="GO" id="GO:0005694">
    <property type="term" value="C:chromosome"/>
    <property type="evidence" value="ECO:0007669"/>
    <property type="project" value="UniProtKB-ARBA"/>
</dbReference>
<dbReference type="SUPFAM" id="SSF57667">
    <property type="entry name" value="beta-beta-alpha zinc fingers"/>
    <property type="match status" value="2"/>
</dbReference>
<dbReference type="SMART" id="SM00355">
    <property type="entry name" value="ZnF_C2H2"/>
    <property type="match status" value="3"/>
</dbReference>
<dbReference type="PANTHER" id="PTHR45718">
    <property type="entry name" value="TRANSCRIPTIONAL ACTIVATOR CUBITUS INTERRUPTUS"/>
    <property type="match status" value="1"/>
</dbReference>
<dbReference type="GO" id="GO:0005634">
    <property type="term" value="C:nucleus"/>
    <property type="evidence" value="ECO:0007669"/>
    <property type="project" value="UniProtKB-SubCell"/>
</dbReference>
<evidence type="ECO:0000256" key="7">
    <source>
        <dbReference type="PROSITE-ProRule" id="PRU00042"/>
    </source>
</evidence>
<dbReference type="Gene3D" id="3.30.160.60">
    <property type="entry name" value="Classic Zinc Finger"/>
    <property type="match status" value="2"/>
</dbReference>
<feature type="region of interest" description="Disordered" evidence="8">
    <location>
        <begin position="130"/>
        <end position="179"/>
    </location>
</feature>
<evidence type="ECO:0000256" key="5">
    <source>
        <dbReference type="ARBA" id="ARBA00022833"/>
    </source>
</evidence>
<feature type="compositionally biased region" description="Low complexity" evidence="8">
    <location>
        <begin position="162"/>
        <end position="171"/>
    </location>
</feature>
<evidence type="ECO:0000259" key="9">
    <source>
        <dbReference type="PROSITE" id="PS50157"/>
    </source>
</evidence>
<dbReference type="GO" id="GO:0008270">
    <property type="term" value="F:zinc ion binding"/>
    <property type="evidence" value="ECO:0007669"/>
    <property type="project" value="UniProtKB-KW"/>
</dbReference>
<feature type="compositionally biased region" description="Low complexity" evidence="8">
    <location>
        <begin position="135"/>
        <end position="149"/>
    </location>
</feature>
<dbReference type="GO" id="GO:0000981">
    <property type="term" value="F:DNA-binding transcription factor activity, RNA polymerase II-specific"/>
    <property type="evidence" value="ECO:0007669"/>
    <property type="project" value="TreeGrafter"/>
</dbReference>
<evidence type="ECO:0000256" key="2">
    <source>
        <dbReference type="ARBA" id="ARBA00022723"/>
    </source>
</evidence>
<dbReference type="GO" id="GO:0045893">
    <property type="term" value="P:positive regulation of DNA-templated transcription"/>
    <property type="evidence" value="ECO:0007669"/>
    <property type="project" value="UniProtKB-ARBA"/>
</dbReference>
<dbReference type="FunFam" id="3.30.160.60:FF:001732">
    <property type="entry name" value="Zgc:162936"/>
    <property type="match status" value="1"/>
</dbReference>
<evidence type="ECO:0000256" key="6">
    <source>
        <dbReference type="ARBA" id="ARBA00023242"/>
    </source>
</evidence>
<evidence type="ECO:0000313" key="10">
    <source>
        <dbReference type="EMBL" id="CDH60509.1"/>
    </source>
</evidence>
<dbReference type="EMBL" id="CBTN010000095">
    <property type="protein sequence ID" value="CDH60509.1"/>
    <property type="molecule type" value="Genomic_DNA"/>
</dbReference>
<dbReference type="AlphaFoldDB" id="A0A068SE25"/>
<dbReference type="InterPro" id="IPR036236">
    <property type="entry name" value="Znf_C2H2_sf"/>
</dbReference>
<keyword evidence="3" id="KW-0677">Repeat</keyword>
<dbReference type="VEuPathDB" id="FungiDB:LCOR_11294.1"/>
<dbReference type="PROSITE" id="PS50157">
    <property type="entry name" value="ZINC_FINGER_C2H2_2"/>
    <property type="match status" value="3"/>
</dbReference>
<gene>
    <name evidence="10" type="ORF">LCOR_11294.1</name>
</gene>
<dbReference type="InterPro" id="IPR043359">
    <property type="entry name" value="GLI-like"/>
</dbReference>
<evidence type="ECO:0000256" key="3">
    <source>
        <dbReference type="ARBA" id="ARBA00022737"/>
    </source>
</evidence>
<keyword evidence="11" id="KW-1185">Reference proteome</keyword>
<keyword evidence="2" id="KW-0479">Metal-binding</keyword>
<keyword evidence="5" id="KW-0862">Zinc</keyword>